<dbReference type="InterPro" id="IPR011460">
    <property type="entry name" value="Lcl_C"/>
</dbReference>
<organism evidence="3 4">
    <name type="scientific">Leptospira yasudae</name>
    <dbReference type="NCBI Taxonomy" id="2202201"/>
    <lineage>
        <taxon>Bacteria</taxon>
        <taxon>Pseudomonadati</taxon>
        <taxon>Spirochaetota</taxon>
        <taxon>Spirochaetia</taxon>
        <taxon>Leptospirales</taxon>
        <taxon>Leptospiraceae</taxon>
        <taxon>Leptospira</taxon>
    </lineage>
</organism>
<comment type="caution">
    <text evidence="3">The sequence shown here is derived from an EMBL/GenBank/DDBJ whole genome shotgun (WGS) entry which is preliminary data.</text>
</comment>
<gene>
    <name evidence="3" type="ORF">EHQ83_03745</name>
</gene>
<accession>A0A6N4R112</accession>
<feature type="transmembrane region" description="Helical" evidence="1">
    <location>
        <begin position="12"/>
        <end position="32"/>
    </location>
</feature>
<evidence type="ECO:0000313" key="4">
    <source>
        <dbReference type="Proteomes" id="UP000297613"/>
    </source>
</evidence>
<dbReference type="Pfam" id="PF07603">
    <property type="entry name" value="Lcl_C"/>
    <property type="match status" value="1"/>
</dbReference>
<evidence type="ECO:0000313" key="3">
    <source>
        <dbReference type="EMBL" id="TGL88075.1"/>
    </source>
</evidence>
<keyword evidence="1" id="KW-0812">Transmembrane</keyword>
<reference evidence="3 4" key="1">
    <citation type="journal article" date="2019" name="PLoS Negl. Trop. Dis.">
        <title>Revisiting the worldwide diversity of Leptospira species in the environment.</title>
        <authorList>
            <person name="Vincent A.T."/>
            <person name="Schiettekatte O."/>
            <person name="Bourhy P."/>
            <person name="Veyrier F.J."/>
            <person name="Picardeau M."/>
        </authorList>
    </citation>
    <scope>NUCLEOTIDE SEQUENCE [LARGE SCALE GENOMIC DNA]</scope>
    <source>
        <strain evidence="3 4">201702445</strain>
    </source>
</reference>
<dbReference type="AlphaFoldDB" id="A0A6N4R112"/>
<name>A0A6N4R112_9LEPT</name>
<keyword evidence="1" id="KW-1133">Transmembrane helix</keyword>
<sequence length="170" mass="18483">MSLQQIQNTIKMWNSVFIWGIISILYATTLSLSAAPFVDNNDGTITDIGKGLIWQKCANNLSGTTCGTGGTNQLTWANALTYCNGLSLTGRTWRLPSVTELRSILDHSVGASPLINGTYFPATPTQYFWTSTTYKLLTVNAWAINFQSGFTSGSNSKATTFYVRCVTSAP</sequence>
<feature type="domain" description="Lcl C-terminal" evidence="2">
    <location>
        <begin position="43"/>
        <end position="166"/>
    </location>
</feature>
<dbReference type="PANTHER" id="PTHR35812:SF1">
    <property type="entry name" value="LIPOPROTEIN"/>
    <property type="match status" value="1"/>
</dbReference>
<keyword evidence="1" id="KW-0472">Membrane</keyword>
<dbReference type="PANTHER" id="PTHR35812">
    <property type="entry name" value="LIPOPROTEIN"/>
    <property type="match status" value="1"/>
</dbReference>
<evidence type="ECO:0000259" key="2">
    <source>
        <dbReference type="Pfam" id="PF07603"/>
    </source>
</evidence>
<dbReference type="EMBL" id="RQGM01000012">
    <property type="protein sequence ID" value="TGL88075.1"/>
    <property type="molecule type" value="Genomic_DNA"/>
</dbReference>
<proteinExistence type="predicted"/>
<evidence type="ECO:0000256" key="1">
    <source>
        <dbReference type="SAM" id="Phobius"/>
    </source>
</evidence>
<protein>
    <submittedName>
        <fullName evidence="3">DUF1566 domain-containing protein</fullName>
    </submittedName>
</protein>
<dbReference type="Proteomes" id="UP000297613">
    <property type="component" value="Unassembled WGS sequence"/>
</dbReference>